<dbReference type="Gene3D" id="3.20.20.370">
    <property type="entry name" value="Glycoside hydrolase/deacetylase"/>
    <property type="match status" value="1"/>
</dbReference>
<dbReference type="EMBL" id="JACHXK010000009">
    <property type="protein sequence ID" value="MBB3111940.1"/>
    <property type="molecule type" value="Genomic_DNA"/>
</dbReference>
<sequence length="381" mass="39643">MMMDIVKQRRLMVALLAGALAVMVAGCGTEAGLPLMTGGYGSGAGHVSAASGSKDTGKPEQADGAGSGVQPGDAAVTDASLGSGGSGSSEEVAAGGQADGTDSNTAQTDKEDQEAGQGAGVAGAGANSGQAEQAPAGQTTTGGQSAVRLDPPTEANVAFVPQQGQKLVALTFDDGPDHRYTPDILKVLKEQKVKATFFMVGTQVKKYPDMVKEIVEDGHAIGNHTQHHANLSKLDDNDIKQEIKSADEWFKETIGFVPHLVRAPYGAVSDIVKDVIQENDRELIGWTVDTRDWDGASVEAMRKNVNKNTHPGGIVLMHSFGSKHLGNTVKVLPLIIQDLTDKGYTFVTVDELLAAKELNAKAKEAAAQASAKTNQAKTAKS</sequence>
<feature type="domain" description="NodB homology" evidence="4">
    <location>
        <begin position="166"/>
        <end position="347"/>
    </location>
</feature>
<dbReference type="InterPro" id="IPR002509">
    <property type="entry name" value="NODB_dom"/>
</dbReference>
<feature type="region of interest" description="Disordered" evidence="3">
    <location>
        <begin position="44"/>
        <end position="149"/>
    </location>
</feature>
<evidence type="ECO:0000256" key="2">
    <source>
        <dbReference type="ARBA" id="ARBA00022801"/>
    </source>
</evidence>
<dbReference type="PROSITE" id="PS51677">
    <property type="entry name" value="NODB"/>
    <property type="match status" value="1"/>
</dbReference>
<accession>A0A7W5FP37</accession>
<dbReference type="RefSeq" id="WP_246427776.1">
    <property type="nucleotide sequence ID" value="NZ_JACHXK010000009.1"/>
</dbReference>
<evidence type="ECO:0000256" key="3">
    <source>
        <dbReference type="SAM" id="MobiDB-lite"/>
    </source>
</evidence>
<name>A0A7W5FP37_9BACL</name>
<reference evidence="5 6" key="1">
    <citation type="submission" date="2020-08" db="EMBL/GenBank/DDBJ databases">
        <title>Genomic Encyclopedia of Type Strains, Phase III (KMG-III): the genomes of soil and plant-associated and newly described type strains.</title>
        <authorList>
            <person name="Whitman W."/>
        </authorList>
    </citation>
    <scope>NUCLEOTIDE SEQUENCE [LARGE SCALE GENOMIC DNA]</scope>
    <source>
        <strain evidence="5 6">CECT 5862</strain>
    </source>
</reference>
<dbReference type="GO" id="GO:0005975">
    <property type="term" value="P:carbohydrate metabolic process"/>
    <property type="evidence" value="ECO:0007669"/>
    <property type="project" value="InterPro"/>
</dbReference>
<dbReference type="GO" id="GO:0046872">
    <property type="term" value="F:metal ion binding"/>
    <property type="evidence" value="ECO:0007669"/>
    <property type="project" value="UniProtKB-KW"/>
</dbReference>
<keyword evidence="2" id="KW-0378">Hydrolase</keyword>
<comment type="caution">
    <text evidence="5">The sequence shown here is derived from an EMBL/GenBank/DDBJ whole genome shotgun (WGS) entry which is preliminary data.</text>
</comment>
<protein>
    <submittedName>
        <fullName evidence="5">Peptidoglycan/xylan/chitin deacetylase (PgdA/CDA1 family)</fullName>
    </submittedName>
</protein>
<dbReference type="PROSITE" id="PS51257">
    <property type="entry name" value="PROKAR_LIPOPROTEIN"/>
    <property type="match status" value="1"/>
</dbReference>
<gene>
    <name evidence="5" type="ORF">FHS18_004008</name>
</gene>
<dbReference type="GO" id="GO:0016810">
    <property type="term" value="F:hydrolase activity, acting on carbon-nitrogen (but not peptide) bonds"/>
    <property type="evidence" value="ECO:0007669"/>
    <property type="project" value="InterPro"/>
</dbReference>
<dbReference type="PANTHER" id="PTHR10587">
    <property type="entry name" value="GLYCOSYL TRANSFERASE-RELATED"/>
    <property type="match status" value="1"/>
</dbReference>
<dbReference type="PANTHER" id="PTHR10587:SF133">
    <property type="entry name" value="CHITIN DEACETYLASE 1-RELATED"/>
    <property type="match status" value="1"/>
</dbReference>
<evidence type="ECO:0000256" key="1">
    <source>
        <dbReference type="ARBA" id="ARBA00022723"/>
    </source>
</evidence>
<keyword evidence="6" id="KW-1185">Reference proteome</keyword>
<dbReference type="InterPro" id="IPR050248">
    <property type="entry name" value="Polysacc_deacetylase_ArnD"/>
</dbReference>
<proteinExistence type="predicted"/>
<keyword evidence="1" id="KW-0479">Metal-binding</keyword>
<dbReference type="Pfam" id="PF01522">
    <property type="entry name" value="Polysacc_deac_1"/>
    <property type="match status" value="1"/>
</dbReference>
<dbReference type="GO" id="GO:0016020">
    <property type="term" value="C:membrane"/>
    <property type="evidence" value="ECO:0007669"/>
    <property type="project" value="TreeGrafter"/>
</dbReference>
<evidence type="ECO:0000313" key="6">
    <source>
        <dbReference type="Proteomes" id="UP000570361"/>
    </source>
</evidence>
<dbReference type="AlphaFoldDB" id="A0A7W5FP37"/>
<dbReference type="CDD" id="cd10917">
    <property type="entry name" value="CE4_NodB_like_6s_7s"/>
    <property type="match status" value="1"/>
</dbReference>
<dbReference type="InterPro" id="IPR011330">
    <property type="entry name" value="Glyco_hydro/deAcase_b/a-brl"/>
</dbReference>
<dbReference type="SUPFAM" id="SSF88713">
    <property type="entry name" value="Glycoside hydrolase/deacetylase"/>
    <property type="match status" value="1"/>
</dbReference>
<evidence type="ECO:0000313" key="5">
    <source>
        <dbReference type="EMBL" id="MBB3111940.1"/>
    </source>
</evidence>
<organism evidence="5 6">
    <name type="scientific">Paenibacillus phyllosphaerae</name>
    <dbReference type="NCBI Taxonomy" id="274593"/>
    <lineage>
        <taxon>Bacteria</taxon>
        <taxon>Bacillati</taxon>
        <taxon>Bacillota</taxon>
        <taxon>Bacilli</taxon>
        <taxon>Bacillales</taxon>
        <taxon>Paenibacillaceae</taxon>
        <taxon>Paenibacillus</taxon>
    </lineage>
</organism>
<evidence type="ECO:0000259" key="4">
    <source>
        <dbReference type="PROSITE" id="PS51677"/>
    </source>
</evidence>
<dbReference type="Proteomes" id="UP000570361">
    <property type="component" value="Unassembled WGS sequence"/>
</dbReference>